<evidence type="ECO:0000313" key="2">
    <source>
        <dbReference type="EMBL" id="AGY57722.1"/>
    </source>
</evidence>
<dbReference type="InterPro" id="IPR002591">
    <property type="entry name" value="Phosphodiest/P_Trfase"/>
</dbReference>
<name>U5QFH4_GLOK1</name>
<keyword evidence="1" id="KW-0732">Signal</keyword>
<protein>
    <submittedName>
        <fullName evidence="2">Type I phosphodiesterase/nucleotide pyrophosphatase</fullName>
    </submittedName>
</protein>
<dbReference type="RefSeq" id="WP_023172827.1">
    <property type="nucleotide sequence ID" value="NC_022600.1"/>
</dbReference>
<dbReference type="Proteomes" id="UP000017396">
    <property type="component" value="Chromosome"/>
</dbReference>
<keyword evidence="3" id="KW-1185">Reference proteome</keyword>
<dbReference type="PANTHER" id="PTHR10151">
    <property type="entry name" value="ECTONUCLEOTIDE PYROPHOSPHATASE/PHOSPHODIESTERASE"/>
    <property type="match status" value="1"/>
</dbReference>
<dbReference type="KEGG" id="glj:GKIL_1476"/>
<sequence length="700" mass="73830">MKHLPSVAVAALASLVAIPSVWAQPKVVLISLDSANPTTFAGYIQSGVFDTSSGLGLLQRLGTSSIQNLTITPSITAPGHIAIATGSRAAHNDINANTFHLVASNFSANISGFGAPIGGYAISGPAVSPEPTATPIWVTLRAAGKKVVTATWPGGDGVDVKDPTSGNLLQPSSLRTVDYTVPFGTFGGVGAQGFALGAVDFTNAGDTLTSQLVAAGYPSYSPVKAKATALETINVSGTNYTINLAAIDSTNDGVTNYDTLVFYDANLGVQPGPFTLPSTGPAYVRADGHSRRFYFEGNSNKAGSAYYASFLAPDLSTVRIARYSVNYIPRNTPVLASVDDINNNVGFWGNQPDFRIPERISSGFDSFPDTELEGMYEDQVSSFVQYQTNIALRAISQNPDADLVMVYIEQPDGSGHQFTLTDPRQATNFKDPNTIGTGQDPAKVSRYATYRQNSYTAANSAVQQIIAAVGQNSDGTPRSNVFVVSDHGMAPFHTAVNINNLLTSVGIDTTKVRAVTTGPDVNVYIKLQGREADGTVSPSDYPALQKQIFQALSAAGDPNPTFNYSLPNGKLFRTVIPRPTPANVPVGFATNQIIGQDTGDVFAILNLGYNFDGTQSPVVQRKGDVASTTPVLSQPNFYGAHGYDSKLPEMSAIFFAAGPNIRKAQLPLTRNIDVAPTILKLLGVAPAATVDGRALQGILK</sequence>
<dbReference type="HOGENOM" id="CLU_024624_0_0_3"/>
<dbReference type="AlphaFoldDB" id="U5QFH4"/>
<dbReference type="SUPFAM" id="SSF53649">
    <property type="entry name" value="Alkaline phosphatase-like"/>
    <property type="match status" value="1"/>
</dbReference>
<dbReference type="GO" id="GO:0016787">
    <property type="term" value="F:hydrolase activity"/>
    <property type="evidence" value="ECO:0007669"/>
    <property type="project" value="UniProtKB-ARBA"/>
</dbReference>
<gene>
    <name evidence="2" type="ORF">GKIL_1476</name>
</gene>
<feature type="chain" id="PRO_5004663918" evidence="1">
    <location>
        <begin position="24"/>
        <end position="700"/>
    </location>
</feature>
<reference evidence="2 3" key="1">
    <citation type="journal article" date="2013" name="PLoS ONE">
        <title>Cultivation and Complete Genome Sequencing of Gloeobacter kilaueensis sp. nov., from a Lava Cave in Kilauea Caldera, Hawai'i.</title>
        <authorList>
            <person name="Saw J.H."/>
            <person name="Schatz M."/>
            <person name="Brown M.V."/>
            <person name="Kunkel D.D."/>
            <person name="Foster J.S."/>
            <person name="Shick H."/>
            <person name="Christensen S."/>
            <person name="Hou S."/>
            <person name="Wan X."/>
            <person name="Donachie S.P."/>
        </authorList>
    </citation>
    <scope>NUCLEOTIDE SEQUENCE [LARGE SCALE GENOMIC DNA]</scope>
    <source>
        <strain evidence="3">JS</strain>
    </source>
</reference>
<dbReference type="Gene3D" id="3.40.720.10">
    <property type="entry name" value="Alkaline Phosphatase, subunit A"/>
    <property type="match status" value="2"/>
</dbReference>
<feature type="signal peptide" evidence="1">
    <location>
        <begin position="1"/>
        <end position="23"/>
    </location>
</feature>
<dbReference type="eggNOG" id="COG1524">
    <property type="taxonomic scope" value="Bacteria"/>
</dbReference>
<accession>U5QFH4</accession>
<evidence type="ECO:0000256" key="1">
    <source>
        <dbReference type="SAM" id="SignalP"/>
    </source>
</evidence>
<dbReference type="EMBL" id="CP003587">
    <property type="protein sequence ID" value="AGY57722.1"/>
    <property type="molecule type" value="Genomic_DNA"/>
</dbReference>
<dbReference type="PATRIC" id="fig|1183438.3.peg.1455"/>
<dbReference type="PANTHER" id="PTHR10151:SF120">
    <property type="entry name" value="BIS(5'-ADENOSYL)-TRIPHOSPHATASE"/>
    <property type="match status" value="1"/>
</dbReference>
<evidence type="ECO:0000313" key="3">
    <source>
        <dbReference type="Proteomes" id="UP000017396"/>
    </source>
</evidence>
<proteinExistence type="predicted"/>
<organism evidence="2 3">
    <name type="scientific">Gloeobacter kilaueensis (strain ATCC BAA-2537 / CCAP 1431/1 / ULC 316 / JS1)</name>
    <dbReference type="NCBI Taxonomy" id="1183438"/>
    <lineage>
        <taxon>Bacteria</taxon>
        <taxon>Bacillati</taxon>
        <taxon>Cyanobacteriota</taxon>
        <taxon>Cyanophyceae</taxon>
        <taxon>Gloeobacterales</taxon>
        <taxon>Gloeobacteraceae</taxon>
        <taxon>Gloeobacter</taxon>
    </lineage>
</organism>
<dbReference type="InterPro" id="IPR017850">
    <property type="entry name" value="Alkaline_phosphatase_core_sf"/>
</dbReference>
<dbReference type="STRING" id="1183438.GKIL_1476"/>
<dbReference type="Pfam" id="PF01663">
    <property type="entry name" value="Phosphodiest"/>
    <property type="match status" value="2"/>
</dbReference>